<proteinExistence type="predicted"/>
<dbReference type="InterPro" id="IPR050641">
    <property type="entry name" value="RIFMO-like"/>
</dbReference>
<reference evidence="5" key="1">
    <citation type="journal article" date="2023" name="IMA Fungus">
        <title>Comparative genomic study of the Penicillium genus elucidates a diverse pangenome and 15 lateral gene transfer events.</title>
        <authorList>
            <person name="Petersen C."/>
            <person name="Sorensen T."/>
            <person name="Nielsen M.R."/>
            <person name="Sondergaard T.E."/>
            <person name="Sorensen J.L."/>
            <person name="Fitzpatrick D.A."/>
            <person name="Frisvad J.C."/>
            <person name="Nielsen K.L."/>
        </authorList>
    </citation>
    <scope>NUCLEOTIDE SEQUENCE</scope>
    <source>
        <strain evidence="5">IBT 12815</strain>
    </source>
</reference>
<keyword evidence="5" id="KW-0503">Monooxygenase</keyword>
<protein>
    <submittedName>
        <fullName evidence="5">Monooxygenase</fullName>
    </submittedName>
</protein>
<gene>
    <name evidence="5" type="ORF">N7537_007298</name>
</gene>
<comment type="caution">
    <text evidence="5">The sequence shown here is derived from an EMBL/GenBank/DDBJ whole genome shotgun (WGS) entry which is preliminary data.</text>
</comment>
<sequence length="309" mass="33597">MLVLDGLKKLAGKSTAKSSCSVKCDANPLIDTRYGLAVEGLVEDEDIVEVHVHDRASNIRKTIRSTYVVGCDGAWSAVRKGLGAELEGGPIQRTSSDSIARADFGIPFFPTDPTINNGSAGGAIIAQDGKETWTVHDYLGFDYNAENVTAEKTVARVLGGMGSPYPISIDEVTATSIFTPTVPLAETWSGNHQRVFLAGDASTVQGWGGTHLTKTYEQERLPVAALMQHWSKIHMMKLMGLSTAVKLDPVVIESMDERGIALREEIDQYIQQNDDHNQSFGVEMGHRYESSLAVLNEQVDVEKAAPQFD</sequence>
<keyword evidence="6" id="KW-1185">Reference proteome</keyword>
<dbReference type="SUPFAM" id="SSF51905">
    <property type="entry name" value="FAD/NAD(P)-binding domain"/>
    <property type="match status" value="1"/>
</dbReference>
<dbReference type="AlphaFoldDB" id="A0AAD6GZT6"/>
<dbReference type="RefSeq" id="XP_056750431.1">
    <property type="nucleotide sequence ID" value="XM_056898355.1"/>
</dbReference>
<dbReference type="InterPro" id="IPR002938">
    <property type="entry name" value="FAD-bd"/>
</dbReference>
<keyword evidence="2" id="KW-0274">FAD</keyword>
<evidence type="ECO:0000256" key="3">
    <source>
        <dbReference type="ARBA" id="ARBA00023002"/>
    </source>
</evidence>
<feature type="domain" description="FAD-binding" evidence="4">
    <location>
        <begin position="30"/>
        <end position="201"/>
    </location>
</feature>
<dbReference type="Proteomes" id="UP001213799">
    <property type="component" value="Unassembled WGS sequence"/>
</dbReference>
<dbReference type="PANTHER" id="PTHR43004">
    <property type="entry name" value="TRK SYSTEM POTASSIUM UPTAKE PROTEIN"/>
    <property type="match status" value="1"/>
</dbReference>
<evidence type="ECO:0000313" key="5">
    <source>
        <dbReference type="EMBL" id="KAJ5597214.1"/>
    </source>
</evidence>
<dbReference type="GO" id="GO:0071949">
    <property type="term" value="F:FAD binding"/>
    <property type="evidence" value="ECO:0007669"/>
    <property type="project" value="InterPro"/>
</dbReference>
<keyword evidence="3" id="KW-0560">Oxidoreductase</keyword>
<dbReference type="Pfam" id="PF01494">
    <property type="entry name" value="FAD_binding_3"/>
    <property type="match status" value="1"/>
</dbReference>
<reference evidence="5" key="2">
    <citation type="submission" date="2023-01" db="EMBL/GenBank/DDBJ databases">
        <authorList>
            <person name="Petersen C."/>
        </authorList>
    </citation>
    <scope>NUCLEOTIDE SEQUENCE</scope>
    <source>
        <strain evidence="5">IBT 12815</strain>
    </source>
</reference>
<dbReference type="GO" id="GO:0016709">
    <property type="term" value="F:oxidoreductase activity, acting on paired donors, with incorporation or reduction of molecular oxygen, NAD(P)H as one donor, and incorporation of one atom of oxygen"/>
    <property type="evidence" value="ECO:0007669"/>
    <property type="project" value="UniProtKB-ARBA"/>
</dbReference>
<dbReference type="InterPro" id="IPR036188">
    <property type="entry name" value="FAD/NAD-bd_sf"/>
</dbReference>
<organism evidence="5 6">
    <name type="scientific">Penicillium hordei</name>
    <dbReference type="NCBI Taxonomy" id="40994"/>
    <lineage>
        <taxon>Eukaryota</taxon>
        <taxon>Fungi</taxon>
        <taxon>Dikarya</taxon>
        <taxon>Ascomycota</taxon>
        <taxon>Pezizomycotina</taxon>
        <taxon>Eurotiomycetes</taxon>
        <taxon>Eurotiomycetidae</taxon>
        <taxon>Eurotiales</taxon>
        <taxon>Aspergillaceae</taxon>
        <taxon>Penicillium</taxon>
    </lineage>
</organism>
<evidence type="ECO:0000259" key="4">
    <source>
        <dbReference type="Pfam" id="PF01494"/>
    </source>
</evidence>
<dbReference type="EMBL" id="JAQJAE010000004">
    <property type="protein sequence ID" value="KAJ5597214.1"/>
    <property type="molecule type" value="Genomic_DNA"/>
</dbReference>
<dbReference type="GeneID" id="81588597"/>
<name>A0AAD6GZT6_9EURO</name>
<evidence type="ECO:0000256" key="2">
    <source>
        <dbReference type="ARBA" id="ARBA00022827"/>
    </source>
</evidence>
<accession>A0AAD6GZT6</accession>
<dbReference type="PANTHER" id="PTHR43004:SF21">
    <property type="entry name" value="FAD-BINDING DOMAIN-CONTAINING PROTEIN-RELATED"/>
    <property type="match status" value="1"/>
</dbReference>
<keyword evidence="1" id="KW-0285">Flavoprotein</keyword>
<evidence type="ECO:0000313" key="6">
    <source>
        <dbReference type="Proteomes" id="UP001213799"/>
    </source>
</evidence>
<dbReference type="Gene3D" id="3.50.50.60">
    <property type="entry name" value="FAD/NAD(P)-binding domain"/>
    <property type="match status" value="1"/>
</dbReference>
<evidence type="ECO:0000256" key="1">
    <source>
        <dbReference type="ARBA" id="ARBA00022630"/>
    </source>
</evidence>
<dbReference type="Gene3D" id="3.30.9.10">
    <property type="entry name" value="D-Amino Acid Oxidase, subunit A, domain 2"/>
    <property type="match status" value="1"/>
</dbReference>